<dbReference type="EMBL" id="CP002915">
    <property type="protein sequence ID" value="AEK30755.1"/>
    <property type="molecule type" value="Genomic_DNA"/>
</dbReference>
<dbReference type="KEGG" id="bnm:BALAC2494_01428"/>
<accession>A0A806FI00</accession>
<proteinExistence type="predicted"/>
<reference evidence="2 3" key="1">
    <citation type="journal article" date="2011" name="J. Bacteriol.">
        <title>Genome Sequence of the Probiotic Strain Bifidobacterium animalis subsp. lactis CNCM I-2494.</title>
        <authorList>
            <person name="Chervaux C."/>
            <person name="Grimaldi C."/>
            <person name="Bolotin A."/>
            <person name="Quinquis B."/>
            <person name="Legrain-Raspaud S."/>
            <person name="van Hylckama Vlieg J.E."/>
            <person name="Denariaz G."/>
            <person name="Smokvina T."/>
        </authorList>
    </citation>
    <scope>NUCLEOTIDE SEQUENCE [LARGE SCALE GENOMIC DNA]</scope>
    <source>
        <strain evidence="2 3">CNCM I-2494</strain>
    </source>
</reference>
<protein>
    <submittedName>
        <fullName evidence="2">Uncharacterized protein</fullName>
    </submittedName>
</protein>
<evidence type="ECO:0000313" key="3">
    <source>
        <dbReference type="Proteomes" id="UP000008394"/>
    </source>
</evidence>
<evidence type="ECO:0000256" key="1">
    <source>
        <dbReference type="SAM" id="MobiDB-lite"/>
    </source>
</evidence>
<evidence type="ECO:0000313" key="2">
    <source>
        <dbReference type="EMBL" id="AEK30755.1"/>
    </source>
</evidence>
<organism evidence="2 3">
    <name type="scientific">Bifidobacterium animalis subsp. lactis CNCM I-2494</name>
    <dbReference type="NCBI Taxonomy" id="1042403"/>
    <lineage>
        <taxon>Bacteria</taxon>
        <taxon>Bacillati</taxon>
        <taxon>Actinomycetota</taxon>
        <taxon>Actinomycetes</taxon>
        <taxon>Bifidobacteriales</taxon>
        <taxon>Bifidobacteriaceae</taxon>
        <taxon>Bifidobacterium</taxon>
    </lineage>
</organism>
<dbReference type="AlphaFoldDB" id="A0A806FI00"/>
<sequence length="109" mass="12234">MSRTEGVPGWVIRVSGSHSFPRCWYSGARNQAVIRHQRGAFGRTAGRGAARPSRTDGVGPYSRTQAVTRACTPAWQARWYRGGAGVGKQSARSHRPRRKRQILQDEEQW</sequence>
<feature type="compositionally biased region" description="Basic residues" evidence="1">
    <location>
        <begin position="91"/>
        <end position="101"/>
    </location>
</feature>
<dbReference type="Proteomes" id="UP000008394">
    <property type="component" value="Chromosome"/>
</dbReference>
<gene>
    <name evidence="2" type="ORF">BALAC2494_01428</name>
</gene>
<name>A0A806FI00_BIFAN</name>
<feature type="region of interest" description="Disordered" evidence="1">
    <location>
        <begin position="84"/>
        <end position="109"/>
    </location>
</feature>
<feature type="region of interest" description="Disordered" evidence="1">
    <location>
        <begin position="43"/>
        <end position="64"/>
    </location>
</feature>